<evidence type="ECO:0000313" key="2">
    <source>
        <dbReference type="Proteomes" id="UP000308197"/>
    </source>
</evidence>
<protein>
    <submittedName>
        <fullName evidence="1">Uncharacterized protein</fullName>
    </submittedName>
</protein>
<dbReference type="Proteomes" id="UP000308197">
    <property type="component" value="Unassembled WGS sequence"/>
</dbReference>
<dbReference type="InParanoid" id="A0A5C3PE75"/>
<reference evidence="1 2" key="1">
    <citation type="journal article" date="2019" name="Nat. Ecol. Evol.">
        <title>Megaphylogeny resolves global patterns of mushroom evolution.</title>
        <authorList>
            <person name="Varga T."/>
            <person name="Krizsan K."/>
            <person name="Foldi C."/>
            <person name="Dima B."/>
            <person name="Sanchez-Garcia M."/>
            <person name="Sanchez-Ramirez S."/>
            <person name="Szollosi G.J."/>
            <person name="Szarkandi J.G."/>
            <person name="Papp V."/>
            <person name="Albert L."/>
            <person name="Andreopoulos W."/>
            <person name="Angelini C."/>
            <person name="Antonin V."/>
            <person name="Barry K.W."/>
            <person name="Bougher N.L."/>
            <person name="Buchanan P."/>
            <person name="Buyck B."/>
            <person name="Bense V."/>
            <person name="Catcheside P."/>
            <person name="Chovatia M."/>
            <person name="Cooper J."/>
            <person name="Damon W."/>
            <person name="Desjardin D."/>
            <person name="Finy P."/>
            <person name="Geml J."/>
            <person name="Haridas S."/>
            <person name="Hughes K."/>
            <person name="Justo A."/>
            <person name="Karasinski D."/>
            <person name="Kautmanova I."/>
            <person name="Kiss B."/>
            <person name="Kocsube S."/>
            <person name="Kotiranta H."/>
            <person name="LaButti K.M."/>
            <person name="Lechner B.E."/>
            <person name="Liimatainen K."/>
            <person name="Lipzen A."/>
            <person name="Lukacs Z."/>
            <person name="Mihaltcheva S."/>
            <person name="Morgado L.N."/>
            <person name="Niskanen T."/>
            <person name="Noordeloos M.E."/>
            <person name="Ohm R.A."/>
            <person name="Ortiz-Santana B."/>
            <person name="Ovrebo C."/>
            <person name="Racz N."/>
            <person name="Riley R."/>
            <person name="Savchenko A."/>
            <person name="Shiryaev A."/>
            <person name="Soop K."/>
            <person name="Spirin V."/>
            <person name="Szebenyi C."/>
            <person name="Tomsovsky M."/>
            <person name="Tulloss R.E."/>
            <person name="Uehling J."/>
            <person name="Grigoriev I.V."/>
            <person name="Vagvolgyi C."/>
            <person name="Papp T."/>
            <person name="Martin F.M."/>
            <person name="Miettinen O."/>
            <person name="Hibbett D.S."/>
            <person name="Nagy L.G."/>
        </authorList>
    </citation>
    <scope>NUCLEOTIDE SEQUENCE [LARGE SCALE GENOMIC DNA]</scope>
    <source>
        <strain evidence="1 2">HHB13444</strain>
    </source>
</reference>
<evidence type="ECO:0000313" key="1">
    <source>
        <dbReference type="EMBL" id="TFK88055.1"/>
    </source>
</evidence>
<organism evidence="1 2">
    <name type="scientific">Polyporus arcularius HHB13444</name>
    <dbReference type="NCBI Taxonomy" id="1314778"/>
    <lineage>
        <taxon>Eukaryota</taxon>
        <taxon>Fungi</taxon>
        <taxon>Dikarya</taxon>
        <taxon>Basidiomycota</taxon>
        <taxon>Agaricomycotina</taxon>
        <taxon>Agaricomycetes</taxon>
        <taxon>Polyporales</taxon>
        <taxon>Polyporaceae</taxon>
        <taxon>Polyporus</taxon>
    </lineage>
</organism>
<gene>
    <name evidence="1" type="ORF">K466DRAFT_662571</name>
</gene>
<name>A0A5C3PE75_9APHY</name>
<dbReference type="AlphaFoldDB" id="A0A5C3PE75"/>
<sequence>MSALSIQDRVNFIRGIDIVAPHGHGGVQADGQDSAFVAAGSGLAFADVINSTLFAQLAANKQHDRWNEASAWLNYYKYVLEQLGYLKGMAMVCLVDNVVLKLAAKFLPGEEFALFTTMVESLKQARNESAMRLFDSYSKSSNKANFQLGVASNSNTEGHTVLNLGVHYYSTEQNIDIDSALYFKFGSQKVQFYAGDQTLLLDNQTYSLIREEILEKLGPKAKVDLVKEIKL</sequence>
<accession>A0A5C3PE75</accession>
<keyword evidence="2" id="KW-1185">Reference proteome</keyword>
<proteinExistence type="predicted"/>
<dbReference type="EMBL" id="ML211127">
    <property type="protein sequence ID" value="TFK88055.1"/>
    <property type="molecule type" value="Genomic_DNA"/>
</dbReference>